<dbReference type="InterPro" id="IPR036390">
    <property type="entry name" value="WH_DNA-bd_sf"/>
</dbReference>
<dbReference type="Gene3D" id="1.10.10.10">
    <property type="entry name" value="Winged helix-like DNA-binding domain superfamily/Winged helix DNA-binding domain"/>
    <property type="match status" value="1"/>
</dbReference>
<dbReference type="PRINTS" id="PR00035">
    <property type="entry name" value="HTHGNTR"/>
</dbReference>
<evidence type="ECO:0000256" key="1">
    <source>
        <dbReference type="ARBA" id="ARBA00023015"/>
    </source>
</evidence>
<keyword evidence="2" id="KW-0238">DNA-binding</keyword>
<keyword evidence="1" id="KW-0805">Transcription regulation</keyword>
<name>A0ABN1XKF3_9PSEU</name>
<protein>
    <submittedName>
        <fullName evidence="5">GntR family transcriptional regulator</fullName>
    </submittedName>
</protein>
<evidence type="ECO:0000313" key="5">
    <source>
        <dbReference type="EMBL" id="GAA1381668.1"/>
    </source>
</evidence>
<keyword evidence="3" id="KW-0804">Transcription</keyword>
<dbReference type="Pfam" id="PF00392">
    <property type="entry name" value="GntR"/>
    <property type="match status" value="1"/>
</dbReference>
<evidence type="ECO:0000256" key="2">
    <source>
        <dbReference type="ARBA" id="ARBA00023125"/>
    </source>
</evidence>
<evidence type="ECO:0000313" key="6">
    <source>
        <dbReference type="Proteomes" id="UP001501414"/>
    </source>
</evidence>
<dbReference type="SUPFAM" id="SSF64288">
    <property type="entry name" value="Chorismate lyase-like"/>
    <property type="match status" value="1"/>
</dbReference>
<dbReference type="Gene3D" id="3.40.1410.10">
    <property type="entry name" value="Chorismate lyase-like"/>
    <property type="match status" value="1"/>
</dbReference>
<dbReference type="PROSITE" id="PS50949">
    <property type="entry name" value="HTH_GNTR"/>
    <property type="match status" value="1"/>
</dbReference>
<organism evidence="5 6">
    <name type="scientific">Pseudonocardia kongjuensis</name>
    <dbReference type="NCBI Taxonomy" id="102227"/>
    <lineage>
        <taxon>Bacteria</taxon>
        <taxon>Bacillati</taxon>
        <taxon>Actinomycetota</taxon>
        <taxon>Actinomycetes</taxon>
        <taxon>Pseudonocardiales</taxon>
        <taxon>Pseudonocardiaceae</taxon>
        <taxon>Pseudonocardia</taxon>
    </lineage>
</organism>
<dbReference type="SUPFAM" id="SSF46785">
    <property type="entry name" value="Winged helix' DNA-binding domain"/>
    <property type="match status" value="1"/>
</dbReference>
<dbReference type="InterPro" id="IPR036388">
    <property type="entry name" value="WH-like_DNA-bd_sf"/>
</dbReference>
<dbReference type="InterPro" id="IPR050679">
    <property type="entry name" value="Bact_HTH_transcr_reg"/>
</dbReference>
<dbReference type="SMART" id="SM00345">
    <property type="entry name" value="HTH_GNTR"/>
    <property type="match status" value="1"/>
</dbReference>
<dbReference type="InterPro" id="IPR011663">
    <property type="entry name" value="UTRA"/>
</dbReference>
<keyword evidence="6" id="KW-1185">Reference proteome</keyword>
<dbReference type="RefSeq" id="WP_344018308.1">
    <property type="nucleotide sequence ID" value="NZ_BAAAJK010000003.1"/>
</dbReference>
<dbReference type="PANTHER" id="PTHR44846">
    <property type="entry name" value="MANNOSYL-D-GLYCERATE TRANSPORT/METABOLISM SYSTEM REPRESSOR MNGR-RELATED"/>
    <property type="match status" value="1"/>
</dbReference>
<dbReference type="PANTHER" id="PTHR44846:SF17">
    <property type="entry name" value="GNTR-FAMILY TRANSCRIPTIONAL REGULATOR"/>
    <property type="match status" value="1"/>
</dbReference>
<dbReference type="Proteomes" id="UP001501414">
    <property type="component" value="Unassembled WGS sequence"/>
</dbReference>
<dbReference type="SMART" id="SM00866">
    <property type="entry name" value="UTRA"/>
    <property type="match status" value="1"/>
</dbReference>
<gene>
    <name evidence="5" type="ORF">GCM10009613_08050</name>
</gene>
<feature type="domain" description="HTH gntR-type" evidence="4">
    <location>
        <begin position="3"/>
        <end position="71"/>
    </location>
</feature>
<proteinExistence type="predicted"/>
<dbReference type="EMBL" id="BAAAJK010000003">
    <property type="protein sequence ID" value="GAA1381668.1"/>
    <property type="molecule type" value="Genomic_DNA"/>
</dbReference>
<dbReference type="InterPro" id="IPR000524">
    <property type="entry name" value="Tscrpt_reg_HTH_GntR"/>
</dbReference>
<reference evidence="5 6" key="1">
    <citation type="journal article" date="2019" name="Int. J. Syst. Evol. Microbiol.">
        <title>The Global Catalogue of Microorganisms (GCM) 10K type strain sequencing project: providing services to taxonomists for standard genome sequencing and annotation.</title>
        <authorList>
            <consortium name="The Broad Institute Genomics Platform"/>
            <consortium name="The Broad Institute Genome Sequencing Center for Infectious Disease"/>
            <person name="Wu L."/>
            <person name="Ma J."/>
        </authorList>
    </citation>
    <scope>NUCLEOTIDE SEQUENCE [LARGE SCALE GENOMIC DNA]</scope>
    <source>
        <strain evidence="5 6">JCM 11896</strain>
    </source>
</reference>
<dbReference type="CDD" id="cd07377">
    <property type="entry name" value="WHTH_GntR"/>
    <property type="match status" value="1"/>
</dbReference>
<sequence>MSPAKHEHVATVLRARILGDVFGEQGKLPSEAALIQEFGVSRTTIRSALSALTGEGLVRSETGVGTFVRTRRRHVYRPQADLGRPVENPEADHFLRSEAEHDPSQAIRVGLEPAPEVVATRLGVQTGEFVAVRSRIRYFGGVPYQINDSYYPREIVEGTDILLPVDIARGANTVLAELGHEQVRCRDEIYIQMPTPDEVSRLDILPGTPVAVHLVSGFDAADRVVRVVRNVLPGDRHIITFDRTRPDDDA</sequence>
<evidence type="ECO:0000259" key="4">
    <source>
        <dbReference type="PROSITE" id="PS50949"/>
    </source>
</evidence>
<dbReference type="InterPro" id="IPR028978">
    <property type="entry name" value="Chorismate_lyase_/UTRA_dom_sf"/>
</dbReference>
<dbReference type="Pfam" id="PF07702">
    <property type="entry name" value="UTRA"/>
    <property type="match status" value="1"/>
</dbReference>
<accession>A0ABN1XKF3</accession>
<comment type="caution">
    <text evidence="5">The sequence shown here is derived from an EMBL/GenBank/DDBJ whole genome shotgun (WGS) entry which is preliminary data.</text>
</comment>
<evidence type="ECO:0000256" key="3">
    <source>
        <dbReference type="ARBA" id="ARBA00023163"/>
    </source>
</evidence>